<dbReference type="InterPro" id="IPR012337">
    <property type="entry name" value="RNaseH-like_sf"/>
</dbReference>
<accession>A0ABN6YXM2</accession>
<reference evidence="2" key="2">
    <citation type="submission" date="2023-02" db="EMBL/GenBank/DDBJ databases">
        <authorList>
            <person name="Sun Q."/>
            <person name="Mori K."/>
        </authorList>
    </citation>
    <scope>NUCLEOTIDE SEQUENCE</scope>
    <source>
        <strain evidence="2">NBRC 110608</strain>
    </source>
</reference>
<dbReference type="InterPro" id="IPR001584">
    <property type="entry name" value="Integrase_cat-core"/>
</dbReference>
<dbReference type="SUPFAM" id="SSF53098">
    <property type="entry name" value="Ribonuclease H-like"/>
    <property type="match status" value="1"/>
</dbReference>
<dbReference type="InterPro" id="IPR050900">
    <property type="entry name" value="Transposase_IS3/IS150/IS904"/>
</dbReference>
<sequence>MGLLCIRTVEPAQYTSWLFGNRLREAGLLGSMGRIASCYDNALMESFFGSMQIELLDRRDWPTQDDLAKAIFEWIEAWYNPHRRHSALGYLSPAEYETLHAATSTAA</sequence>
<reference evidence="2" key="1">
    <citation type="journal article" date="2014" name="Int. J. Syst. Evol. Microbiol.">
        <title>Complete genome of a new Firmicutes species belonging to the dominant human colonic microbiota ('Ruminococcus bicirculans') reveals two chromosomes and a selective capacity to utilize plant glucans.</title>
        <authorList>
            <consortium name="NISC Comparative Sequencing Program"/>
            <person name="Wegmann U."/>
            <person name="Louis P."/>
            <person name="Goesmann A."/>
            <person name="Henrissat B."/>
            <person name="Duncan S.H."/>
            <person name="Flint H.J."/>
        </authorList>
    </citation>
    <scope>NUCLEOTIDE SEQUENCE</scope>
    <source>
        <strain evidence="2">NBRC 110608</strain>
    </source>
</reference>
<evidence type="ECO:0000259" key="1">
    <source>
        <dbReference type="Pfam" id="PF13683"/>
    </source>
</evidence>
<feature type="domain" description="Integrase catalytic" evidence="1">
    <location>
        <begin position="31"/>
        <end position="93"/>
    </location>
</feature>
<gene>
    <name evidence="2" type="ORF">GCM10025872_37180</name>
</gene>
<dbReference type="PANTHER" id="PTHR46889:SF4">
    <property type="entry name" value="TRANSPOSASE INSO FOR INSERTION SEQUENCE ELEMENT IS911B-RELATED"/>
    <property type="match status" value="1"/>
</dbReference>
<name>A0ABN6YXM2_9MICO</name>
<organism evidence="2">
    <name type="scientific">Barrientosiimonas endolithica</name>
    <dbReference type="NCBI Taxonomy" id="1535208"/>
    <lineage>
        <taxon>Bacteria</taxon>
        <taxon>Bacillati</taxon>
        <taxon>Actinomycetota</taxon>
        <taxon>Actinomycetes</taxon>
        <taxon>Micrococcales</taxon>
        <taxon>Dermacoccaceae</taxon>
        <taxon>Barrientosiimonas</taxon>
    </lineage>
</organism>
<dbReference type="PANTHER" id="PTHR46889">
    <property type="entry name" value="TRANSPOSASE INSF FOR INSERTION SEQUENCE IS3B-RELATED"/>
    <property type="match status" value="1"/>
</dbReference>
<dbReference type="InterPro" id="IPR036397">
    <property type="entry name" value="RNaseH_sf"/>
</dbReference>
<dbReference type="EMBL" id="AP027735">
    <property type="protein sequence ID" value="BDZ60061.1"/>
    <property type="molecule type" value="Genomic_DNA"/>
</dbReference>
<protein>
    <recommendedName>
        <fullName evidence="1">Integrase catalytic domain-containing protein</fullName>
    </recommendedName>
</protein>
<dbReference type="Pfam" id="PF13683">
    <property type="entry name" value="rve_3"/>
    <property type="match status" value="1"/>
</dbReference>
<evidence type="ECO:0000313" key="2">
    <source>
        <dbReference type="EMBL" id="BDZ60061.1"/>
    </source>
</evidence>
<proteinExistence type="predicted"/>
<dbReference type="Gene3D" id="3.30.420.10">
    <property type="entry name" value="Ribonuclease H-like superfamily/Ribonuclease H"/>
    <property type="match status" value="1"/>
</dbReference>